<reference evidence="2 3" key="1">
    <citation type="submission" date="2020-08" db="EMBL/GenBank/DDBJ databases">
        <title>Genomic Encyclopedia of Type Strains, Phase IV (KMG-IV): sequencing the most valuable type-strain genomes for metagenomic binning, comparative biology and taxonomic classification.</title>
        <authorList>
            <person name="Goeker M."/>
        </authorList>
    </citation>
    <scope>NUCLEOTIDE SEQUENCE [LARGE SCALE GENOMIC DNA]</scope>
    <source>
        <strain evidence="2 3">DSM 106739</strain>
    </source>
</reference>
<accession>A0A840BM43</accession>
<dbReference type="GO" id="GO:0016491">
    <property type="term" value="F:oxidoreductase activity"/>
    <property type="evidence" value="ECO:0007669"/>
    <property type="project" value="InterPro"/>
</dbReference>
<dbReference type="Proteomes" id="UP000561045">
    <property type="component" value="Unassembled WGS sequence"/>
</dbReference>
<dbReference type="AlphaFoldDB" id="A0A840BM43"/>
<dbReference type="InterPro" id="IPR000415">
    <property type="entry name" value="Nitroreductase-like"/>
</dbReference>
<proteinExistence type="predicted"/>
<keyword evidence="3" id="KW-1185">Reference proteome</keyword>
<organism evidence="2 3">
    <name type="scientific">Niveibacterium umoris</name>
    <dbReference type="NCBI Taxonomy" id="1193620"/>
    <lineage>
        <taxon>Bacteria</taxon>
        <taxon>Pseudomonadati</taxon>
        <taxon>Pseudomonadota</taxon>
        <taxon>Betaproteobacteria</taxon>
        <taxon>Rhodocyclales</taxon>
        <taxon>Rhodocyclaceae</taxon>
        <taxon>Niveibacterium</taxon>
    </lineage>
</organism>
<keyword evidence="1" id="KW-0732">Signal</keyword>
<comment type="caution">
    <text evidence="2">The sequence shown here is derived from an EMBL/GenBank/DDBJ whole genome shotgun (WGS) entry which is preliminary data.</text>
</comment>
<evidence type="ECO:0000256" key="1">
    <source>
        <dbReference type="SAM" id="SignalP"/>
    </source>
</evidence>
<gene>
    <name evidence="2" type="ORF">GGR36_000865</name>
</gene>
<evidence type="ECO:0000313" key="2">
    <source>
        <dbReference type="EMBL" id="MBB4011557.1"/>
    </source>
</evidence>
<feature type="chain" id="PRO_5032562254" evidence="1">
    <location>
        <begin position="26"/>
        <end position="356"/>
    </location>
</feature>
<evidence type="ECO:0000313" key="3">
    <source>
        <dbReference type="Proteomes" id="UP000561045"/>
    </source>
</evidence>
<dbReference type="SUPFAM" id="SSF55469">
    <property type="entry name" value="FMN-dependent nitroreductase-like"/>
    <property type="match status" value="1"/>
</dbReference>
<protein>
    <submittedName>
        <fullName evidence="2">Nitroreductase</fullName>
    </submittedName>
</protein>
<dbReference type="EMBL" id="JACIET010000001">
    <property type="protein sequence ID" value="MBB4011557.1"/>
    <property type="molecule type" value="Genomic_DNA"/>
</dbReference>
<name>A0A840BM43_9RHOO</name>
<feature type="signal peptide" evidence="1">
    <location>
        <begin position="1"/>
        <end position="25"/>
    </location>
</feature>
<dbReference type="Gene3D" id="3.40.109.10">
    <property type="entry name" value="NADH Oxidase"/>
    <property type="match status" value="1"/>
</dbReference>
<sequence length="356" mass="39295">MKRRDLLLAGARLLCFCSLPSIALAANDRRREPEWLPEALSMLADAARAPSSHNTQPWHVELHERNRWTLRVAPGRSLMVVDPDGRERSQSLGAFIVALEVAAAARGLRLEVTSTTSPDAPIALHLLPGPRDTSSLGALRRRRTLRKALAPLADMQPWLSQLCGKTETARFIAAGTPEAAAIDRATLLATEEQCKQDGVWHELARWIRWRPGDVVANPTGITPQTMELTWLARRWVEASYSADDVLAPAFRTRTLQQTAAQLAEGSGWLVFATDDNTAHDWRNTGADLMRIWLEAVPAAVALHPMSQAVEVTSRRAALESALGLTHLQMLVRVGRRAYPPETVSPRLAAHLISGWR</sequence>